<reference evidence="1 2" key="1">
    <citation type="submission" date="2016-03" db="EMBL/GenBank/DDBJ databases">
        <title>EvidentialGene: Evidence-directed Construction of Genes on Genomes.</title>
        <authorList>
            <person name="Gilbert D.G."/>
            <person name="Choi J.-H."/>
            <person name="Mockaitis K."/>
            <person name="Colbourne J."/>
            <person name="Pfrender M."/>
        </authorList>
    </citation>
    <scope>NUCLEOTIDE SEQUENCE [LARGE SCALE GENOMIC DNA]</scope>
    <source>
        <strain evidence="1 2">Xinb3</strain>
        <tissue evidence="1">Complete organism</tissue>
    </source>
</reference>
<protein>
    <submittedName>
        <fullName evidence="1">Uncharacterized protein</fullName>
    </submittedName>
</protein>
<comment type="caution">
    <text evidence="1">The sequence shown here is derived from an EMBL/GenBank/DDBJ whole genome shotgun (WGS) entry which is preliminary data.</text>
</comment>
<name>A0A164LR04_9CRUS</name>
<organism evidence="1 2">
    <name type="scientific">Daphnia magna</name>
    <dbReference type="NCBI Taxonomy" id="35525"/>
    <lineage>
        <taxon>Eukaryota</taxon>
        <taxon>Metazoa</taxon>
        <taxon>Ecdysozoa</taxon>
        <taxon>Arthropoda</taxon>
        <taxon>Crustacea</taxon>
        <taxon>Branchiopoda</taxon>
        <taxon>Diplostraca</taxon>
        <taxon>Cladocera</taxon>
        <taxon>Anomopoda</taxon>
        <taxon>Daphniidae</taxon>
        <taxon>Daphnia</taxon>
    </lineage>
</organism>
<sequence>MLAMAFSAALNSMVRGDGVTHHGSAILRSHSTLSLGDFSLPIFPINGKSIKFCNHTMRLMLALRFSELSFGISAVRRQRQSTMAGYAR</sequence>
<evidence type="ECO:0000313" key="2">
    <source>
        <dbReference type="Proteomes" id="UP000076858"/>
    </source>
</evidence>
<proteinExistence type="predicted"/>
<keyword evidence="2" id="KW-1185">Reference proteome</keyword>
<evidence type="ECO:0000313" key="1">
    <source>
        <dbReference type="EMBL" id="KZS04346.1"/>
    </source>
</evidence>
<dbReference type="AlphaFoldDB" id="A0A164LR04"/>
<accession>A0A164LR04</accession>
<dbReference type="EMBL" id="LRGB01003123">
    <property type="protein sequence ID" value="KZS04346.1"/>
    <property type="molecule type" value="Genomic_DNA"/>
</dbReference>
<dbReference type="Proteomes" id="UP000076858">
    <property type="component" value="Unassembled WGS sequence"/>
</dbReference>
<gene>
    <name evidence="1" type="ORF">APZ42_032681</name>
</gene>